<keyword evidence="4" id="KW-1185">Reference proteome</keyword>
<dbReference type="AlphaFoldDB" id="A0A1M7BAJ6"/>
<dbReference type="SUPFAM" id="SSF53850">
    <property type="entry name" value="Periplasmic binding protein-like II"/>
    <property type="match status" value="1"/>
</dbReference>
<keyword evidence="1 2" id="KW-0732">Signal</keyword>
<feature type="signal peptide" evidence="2">
    <location>
        <begin position="1"/>
        <end position="31"/>
    </location>
</feature>
<dbReference type="PANTHER" id="PTHR30006">
    <property type="entry name" value="THIAMINE-BINDING PERIPLASMIC PROTEIN-RELATED"/>
    <property type="match status" value="1"/>
</dbReference>
<protein>
    <submittedName>
        <fullName evidence="3">Iron(III) transport system substrate-binding protein</fullName>
    </submittedName>
</protein>
<evidence type="ECO:0000313" key="3">
    <source>
        <dbReference type="EMBL" id="SHL51961.1"/>
    </source>
</evidence>
<accession>A0A1M7BAJ6</accession>
<dbReference type="PROSITE" id="PS51257">
    <property type="entry name" value="PROKAR_LIPOPROTEIN"/>
    <property type="match status" value="1"/>
</dbReference>
<evidence type="ECO:0000256" key="2">
    <source>
        <dbReference type="SAM" id="SignalP"/>
    </source>
</evidence>
<evidence type="ECO:0000313" key="4">
    <source>
        <dbReference type="Proteomes" id="UP000184363"/>
    </source>
</evidence>
<dbReference type="Pfam" id="PF13416">
    <property type="entry name" value="SBP_bac_8"/>
    <property type="match status" value="1"/>
</dbReference>
<reference evidence="3 4" key="1">
    <citation type="submission" date="2016-11" db="EMBL/GenBank/DDBJ databases">
        <authorList>
            <person name="Jaros S."/>
            <person name="Januszkiewicz K."/>
            <person name="Wedrychowicz H."/>
        </authorList>
    </citation>
    <scope>NUCLEOTIDE SEQUENCE [LARGE SCALE GENOMIC DNA]</scope>
    <source>
        <strain evidence="3 4">DSM 43832</strain>
    </source>
</reference>
<organism evidence="3 4">
    <name type="scientific">Pseudonocardia thermophila</name>
    <dbReference type="NCBI Taxonomy" id="1848"/>
    <lineage>
        <taxon>Bacteria</taxon>
        <taxon>Bacillati</taxon>
        <taxon>Actinomycetota</taxon>
        <taxon>Actinomycetes</taxon>
        <taxon>Pseudonocardiales</taxon>
        <taxon>Pseudonocardiaceae</taxon>
        <taxon>Pseudonocardia</taxon>
    </lineage>
</organism>
<dbReference type="STRING" id="1848.SAMN05443637_13410"/>
<dbReference type="PANTHER" id="PTHR30006:SF2">
    <property type="entry name" value="ABC TRANSPORTER SUBSTRATE-BINDING PROTEIN"/>
    <property type="match status" value="1"/>
</dbReference>
<dbReference type="RefSeq" id="WP_073460537.1">
    <property type="nucleotide sequence ID" value="NZ_FRAP01000034.1"/>
</dbReference>
<sequence>MPQVFRPRRLFAFAASLALLLGLLGCSSGSAASQEAAADVPPEYAQLYAAARAEGRVKVYMVLVPPVVEALKKGFEQKYPGVTLDAVRLTDPEMLPRVDAELGTEQGTADLLLNTSVAWLRKHGAQNAWAAADRSPLANGASGYDPEAWFDATHKMYEVGAALITFAWNTDLVPGGIRDYPDLLDPALKGKLGVNQLSSGQATDFYTWLEQTFGTEYYEGLAAMNPRIYEATAPIVAALGAGEIAAANWASPQLVEDARKKGAPIDYALSPKGSFAARGFAVLNAKAKAPNAAQLFLDYLLSAEGQRIAWQHGSSVLNPPPEGVLTTQDKLAPMNPYGTSGDEIAAAQQRFDALFR</sequence>
<evidence type="ECO:0000256" key="1">
    <source>
        <dbReference type="ARBA" id="ARBA00022729"/>
    </source>
</evidence>
<dbReference type="EMBL" id="FRAP01000034">
    <property type="protein sequence ID" value="SHL51961.1"/>
    <property type="molecule type" value="Genomic_DNA"/>
</dbReference>
<name>A0A1M7BAJ6_PSETH</name>
<dbReference type="Proteomes" id="UP000184363">
    <property type="component" value="Unassembled WGS sequence"/>
</dbReference>
<dbReference type="InterPro" id="IPR006059">
    <property type="entry name" value="SBP"/>
</dbReference>
<gene>
    <name evidence="3" type="ORF">SAMN05443637_13410</name>
</gene>
<dbReference type="OrthoDB" id="179400at2"/>
<dbReference type="Gene3D" id="3.40.190.10">
    <property type="entry name" value="Periplasmic binding protein-like II"/>
    <property type="match status" value="2"/>
</dbReference>
<proteinExistence type="predicted"/>
<feature type="chain" id="PRO_5012477925" evidence="2">
    <location>
        <begin position="32"/>
        <end position="356"/>
    </location>
</feature>